<dbReference type="Proteomes" id="UP001396898">
    <property type="component" value="Unassembled WGS sequence"/>
</dbReference>
<proteinExistence type="predicted"/>
<dbReference type="Gene3D" id="1.20.1740.10">
    <property type="entry name" value="Amino acid/polyamine transporter I"/>
    <property type="match status" value="1"/>
</dbReference>
<evidence type="ECO:0000256" key="5">
    <source>
        <dbReference type="ARBA" id="ARBA00023136"/>
    </source>
</evidence>
<keyword evidence="3 6" id="KW-0812">Transmembrane</keyword>
<keyword evidence="4 6" id="KW-1133">Transmembrane helix</keyword>
<keyword evidence="8" id="KW-1185">Reference proteome</keyword>
<dbReference type="PANTHER" id="PTHR45649">
    <property type="entry name" value="AMINO-ACID PERMEASE BAT1"/>
    <property type="match status" value="1"/>
</dbReference>
<feature type="transmembrane region" description="Helical" evidence="6">
    <location>
        <begin position="328"/>
        <end position="350"/>
    </location>
</feature>
<feature type="transmembrane region" description="Helical" evidence="6">
    <location>
        <begin position="234"/>
        <end position="255"/>
    </location>
</feature>
<feature type="transmembrane region" description="Helical" evidence="6">
    <location>
        <begin position="127"/>
        <end position="150"/>
    </location>
</feature>
<gene>
    <name evidence="7" type="ORF">PG991_006271</name>
</gene>
<reference evidence="7 8" key="1">
    <citation type="submission" date="2023-01" db="EMBL/GenBank/DDBJ databases">
        <title>Analysis of 21 Apiospora genomes using comparative genomics revels a genus with tremendous synthesis potential of carbohydrate active enzymes and secondary metabolites.</title>
        <authorList>
            <person name="Sorensen T."/>
        </authorList>
    </citation>
    <scope>NUCLEOTIDE SEQUENCE [LARGE SCALE GENOMIC DNA]</scope>
    <source>
        <strain evidence="7 8">CBS 20057</strain>
    </source>
</reference>
<feature type="transmembrane region" description="Helical" evidence="6">
    <location>
        <begin position="456"/>
        <end position="475"/>
    </location>
</feature>
<protein>
    <recommendedName>
        <fullName evidence="9">Amino acid transporter</fullName>
    </recommendedName>
</protein>
<feature type="transmembrane region" description="Helical" evidence="6">
    <location>
        <begin position="170"/>
        <end position="190"/>
    </location>
</feature>
<dbReference type="PANTHER" id="PTHR45649:SF2">
    <property type="entry name" value="ACID PERMEASE, PUTATIVE-RELATED"/>
    <property type="match status" value="1"/>
</dbReference>
<keyword evidence="5 6" id="KW-0472">Membrane</keyword>
<feature type="transmembrane region" description="Helical" evidence="6">
    <location>
        <begin position="82"/>
        <end position="106"/>
    </location>
</feature>
<dbReference type="InterPro" id="IPR002293">
    <property type="entry name" value="AA/rel_permease1"/>
</dbReference>
<evidence type="ECO:0000256" key="1">
    <source>
        <dbReference type="ARBA" id="ARBA00004141"/>
    </source>
</evidence>
<dbReference type="PIRSF" id="PIRSF006060">
    <property type="entry name" value="AA_transporter"/>
    <property type="match status" value="1"/>
</dbReference>
<dbReference type="Pfam" id="PF13520">
    <property type="entry name" value="AA_permease_2"/>
    <property type="match status" value="1"/>
</dbReference>
<name>A0ABR1SBN2_9PEZI</name>
<evidence type="ECO:0000313" key="8">
    <source>
        <dbReference type="Proteomes" id="UP001396898"/>
    </source>
</evidence>
<feature type="transmembrane region" description="Helical" evidence="6">
    <location>
        <begin position="45"/>
        <end position="62"/>
    </location>
</feature>
<evidence type="ECO:0008006" key="9">
    <source>
        <dbReference type="Google" id="ProtNLM"/>
    </source>
</evidence>
<dbReference type="EMBL" id="JAQQWI010000007">
    <property type="protein sequence ID" value="KAK8029215.1"/>
    <property type="molecule type" value="Genomic_DNA"/>
</dbReference>
<feature type="transmembrane region" description="Helical" evidence="6">
    <location>
        <begin position="371"/>
        <end position="393"/>
    </location>
</feature>
<organism evidence="7 8">
    <name type="scientific">Apiospora marii</name>
    <dbReference type="NCBI Taxonomy" id="335849"/>
    <lineage>
        <taxon>Eukaryota</taxon>
        <taxon>Fungi</taxon>
        <taxon>Dikarya</taxon>
        <taxon>Ascomycota</taxon>
        <taxon>Pezizomycotina</taxon>
        <taxon>Sordariomycetes</taxon>
        <taxon>Xylariomycetidae</taxon>
        <taxon>Amphisphaeriales</taxon>
        <taxon>Apiosporaceae</taxon>
        <taxon>Apiospora</taxon>
    </lineage>
</organism>
<evidence type="ECO:0000256" key="6">
    <source>
        <dbReference type="SAM" id="Phobius"/>
    </source>
</evidence>
<comment type="caution">
    <text evidence="7">The sequence shown here is derived from an EMBL/GenBank/DDBJ whole genome shotgun (WGS) entry which is preliminary data.</text>
</comment>
<comment type="subcellular location">
    <subcellularLocation>
        <location evidence="1">Membrane</location>
        <topology evidence="1">Multi-pass membrane protein</topology>
    </subcellularLocation>
</comment>
<sequence>MTETKNDPTTVDIELDTEITDLRDGNARDRRDMTRMGKAQELKRNFRFLSIFGFSMILMQAWESMLAVGSIGLTNGGTAGYIWMFLVCWIGFGFVNTSMAEMGSMAPTTGGQYHWVSEFAPRKYQRFMSYVMGWMCVLSWQTGCASSAYISGGQIQGLIALNYPSYQPQGWHTTMLSIAVAAFSVFFNAALARKLPMVEAGLLAIHALGFVAILDTRGAGLYELPRRRGWGSIGTSVMVGTMASVYPLLGADAAVHMSEELQDAARILPRSMIWTTFFNGAFGWVMLITFCSCLGNVDDVLNTPTGFPFLAVFESATRSKAGATGMSIIIVIMTIAGNLTGVATASRQLWAFSRDQGMPFSSYFAYVHPGLNLPINSITMTLVVTVLLTLIAIGSDVALNSLTSLGTNAILPSFPANCPLGKWGLTVNIVSMLFLLLIFVFAFFPPGPHPAPADMNWNILIYGVSVLGSLLYYALSARKRYLGPVEYVRKLD</sequence>
<evidence type="ECO:0000256" key="2">
    <source>
        <dbReference type="ARBA" id="ARBA00022448"/>
    </source>
</evidence>
<evidence type="ECO:0000256" key="3">
    <source>
        <dbReference type="ARBA" id="ARBA00022692"/>
    </source>
</evidence>
<evidence type="ECO:0000256" key="4">
    <source>
        <dbReference type="ARBA" id="ARBA00022989"/>
    </source>
</evidence>
<feature type="transmembrane region" description="Helical" evidence="6">
    <location>
        <begin position="423"/>
        <end position="444"/>
    </location>
</feature>
<feature type="transmembrane region" description="Helical" evidence="6">
    <location>
        <begin position="276"/>
        <end position="297"/>
    </location>
</feature>
<accession>A0ABR1SBN2</accession>
<keyword evidence="2" id="KW-0813">Transport</keyword>
<evidence type="ECO:0000313" key="7">
    <source>
        <dbReference type="EMBL" id="KAK8029215.1"/>
    </source>
</evidence>